<dbReference type="EMBL" id="LXQA011382782">
    <property type="protein sequence ID" value="MCI95299.1"/>
    <property type="molecule type" value="Genomic_DNA"/>
</dbReference>
<feature type="non-terminal residue" evidence="1">
    <location>
        <position position="41"/>
    </location>
</feature>
<evidence type="ECO:0000313" key="2">
    <source>
        <dbReference type="Proteomes" id="UP000265520"/>
    </source>
</evidence>
<protein>
    <submittedName>
        <fullName evidence="1">Uncharacterized protein</fullName>
    </submittedName>
</protein>
<sequence>MRYLSSAIQQQVQYHYSKYSLNHYTPKEVVISVDLYNSTNV</sequence>
<evidence type="ECO:0000313" key="1">
    <source>
        <dbReference type="EMBL" id="MCI95299.1"/>
    </source>
</evidence>
<keyword evidence="2" id="KW-1185">Reference proteome</keyword>
<proteinExistence type="predicted"/>
<organism evidence="1 2">
    <name type="scientific">Trifolium medium</name>
    <dbReference type="NCBI Taxonomy" id="97028"/>
    <lineage>
        <taxon>Eukaryota</taxon>
        <taxon>Viridiplantae</taxon>
        <taxon>Streptophyta</taxon>
        <taxon>Embryophyta</taxon>
        <taxon>Tracheophyta</taxon>
        <taxon>Spermatophyta</taxon>
        <taxon>Magnoliopsida</taxon>
        <taxon>eudicotyledons</taxon>
        <taxon>Gunneridae</taxon>
        <taxon>Pentapetalae</taxon>
        <taxon>rosids</taxon>
        <taxon>fabids</taxon>
        <taxon>Fabales</taxon>
        <taxon>Fabaceae</taxon>
        <taxon>Papilionoideae</taxon>
        <taxon>50 kb inversion clade</taxon>
        <taxon>NPAAA clade</taxon>
        <taxon>Hologalegina</taxon>
        <taxon>IRL clade</taxon>
        <taxon>Trifolieae</taxon>
        <taxon>Trifolium</taxon>
    </lineage>
</organism>
<comment type="caution">
    <text evidence="1">The sequence shown here is derived from an EMBL/GenBank/DDBJ whole genome shotgun (WGS) entry which is preliminary data.</text>
</comment>
<reference evidence="1 2" key="1">
    <citation type="journal article" date="2018" name="Front. Plant Sci.">
        <title>Red Clover (Trifolium pratense) and Zigzag Clover (T. medium) - A Picture of Genomic Similarities and Differences.</title>
        <authorList>
            <person name="Dluhosova J."/>
            <person name="Istvanek J."/>
            <person name="Nedelnik J."/>
            <person name="Repkova J."/>
        </authorList>
    </citation>
    <scope>NUCLEOTIDE SEQUENCE [LARGE SCALE GENOMIC DNA]</scope>
    <source>
        <strain evidence="2">cv. 10/8</strain>
        <tissue evidence="1">Leaf</tissue>
    </source>
</reference>
<dbReference type="Proteomes" id="UP000265520">
    <property type="component" value="Unassembled WGS sequence"/>
</dbReference>
<dbReference type="AlphaFoldDB" id="A0A392W6C0"/>
<accession>A0A392W6C0</accession>
<name>A0A392W6C0_9FABA</name>